<gene>
    <name evidence="3" type="ordered locus">Deba_2369</name>
</gene>
<evidence type="ECO:0000256" key="1">
    <source>
        <dbReference type="ARBA" id="ARBA00004196"/>
    </source>
</evidence>
<dbReference type="eggNOG" id="COG5360">
    <property type="taxonomic scope" value="Bacteria"/>
</dbReference>
<sequence>MKRFDLDSVFKRLARNATAAKVAEELAGDRAVERLLRQCGYAGRPEGLAARLEMELPLALPLAADQRQARFFGSLFDGPGLMAQSRREAARLPPRPDAGGPLPAGKLRLSPDEQHRLWPWLSGQIVTRLARAWLIAGEADYLSAVERQMREFHLMSPPLMGPGWVEAAWVATRVVNWLWALRLVGVVSRLEAAVTAQAVVDLRVAGMVLAGALETAAEPGLEQLAPAVALMHLGRSLSFLPESGHWLKLGAESAGPALAAWDRVGPARPTMATATAGQWGALGLWLARKAGLEASGLAEALWPVAACCRAGAPPWGCGQAWGWAPAAEALRLDAGQKPERALAWPANLAALLLGEPELRADRQLDEPLFWLMGHQAVEGLRRLAWAKPPEAIDAPAMGLSSLCLAAGDRRAEALFRTGPRLASDGYQWQAQALAVSFCLDGRPLLLTPGPAFEGPLGPHLRSRQAQNAALLDGARPGGGVVTLEGLEQTETHAFAAASYDGYRHLAGGPILRRRVFLDGRRGLLSVVDQVVAKAQHMLELFFHLPPEVQVQRQEDGMFVIGGAFGVVLMRPDAKAGAELLRGRLDPPLGWLAVRPGSVEPTWVVRVFASVVGQARLTTSFVWGEG</sequence>
<dbReference type="HOGENOM" id="CLU_022012_0_1_7"/>
<reference evidence="3 4" key="1">
    <citation type="journal article" date="2010" name="Stand. Genomic Sci.">
        <title>Complete genome sequence of Desulfarculus baarsii type strain (2st14).</title>
        <authorList>
            <person name="Sun H."/>
            <person name="Spring S."/>
            <person name="Lapidus A."/>
            <person name="Davenport K."/>
            <person name="Del Rio T.G."/>
            <person name="Tice H."/>
            <person name="Nolan M."/>
            <person name="Copeland A."/>
            <person name="Cheng J.F."/>
            <person name="Lucas S."/>
            <person name="Tapia R."/>
            <person name="Goodwin L."/>
            <person name="Pitluck S."/>
            <person name="Ivanova N."/>
            <person name="Pagani I."/>
            <person name="Mavromatis K."/>
            <person name="Ovchinnikova G."/>
            <person name="Pati A."/>
            <person name="Chen A."/>
            <person name="Palaniappan K."/>
            <person name="Hauser L."/>
            <person name="Chang Y.J."/>
            <person name="Jeffries C.D."/>
            <person name="Detter J.C."/>
            <person name="Han C."/>
            <person name="Rohde M."/>
            <person name="Brambilla E."/>
            <person name="Goker M."/>
            <person name="Woyke T."/>
            <person name="Bristow J."/>
            <person name="Eisen J.A."/>
            <person name="Markowitz V."/>
            <person name="Hugenholtz P."/>
            <person name="Kyrpides N.C."/>
            <person name="Klenk H.P."/>
            <person name="Land M."/>
        </authorList>
    </citation>
    <scope>NUCLEOTIDE SEQUENCE [LARGE SCALE GENOMIC DNA]</scope>
    <source>
        <strain evidence="4">ATCC 33931 / DSM 2075 / LMG 7858 / VKM B-1802 / 2st14</strain>
    </source>
</reference>
<feature type="domain" description="Heparinase II/III-like C-terminal" evidence="2">
    <location>
        <begin position="388"/>
        <end position="567"/>
    </location>
</feature>
<dbReference type="GO" id="GO:0030313">
    <property type="term" value="C:cell envelope"/>
    <property type="evidence" value="ECO:0007669"/>
    <property type="project" value="UniProtKB-SubCell"/>
</dbReference>
<dbReference type="OrthoDB" id="9763014at2"/>
<keyword evidence="4" id="KW-1185">Reference proteome</keyword>
<name>E1QJI8_DESB2</name>
<dbReference type="AlphaFoldDB" id="E1QJI8"/>
<evidence type="ECO:0000259" key="2">
    <source>
        <dbReference type="Pfam" id="PF07940"/>
    </source>
</evidence>
<dbReference type="Proteomes" id="UP000009047">
    <property type="component" value="Chromosome"/>
</dbReference>
<accession>E1QJI8</accession>
<dbReference type="Gene3D" id="2.70.98.70">
    <property type="match status" value="1"/>
</dbReference>
<dbReference type="EMBL" id="CP002085">
    <property type="protein sequence ID" value="ADK85731.1"/>
    <property type="molecule type" value="Genomic_DNA"/>
</dbReference>
<comment type="subcellular location">
    <subcellularLocation>
        <location evidence="1">Cell envelope</location>
    </subcellularLocation>
</comment>
<dbReference type="InterPro" id="IPR012480">
    <property type="entry name" value="Hepar_II_III_C"/>
</dbReference>
<protein>
    <submittedName>
        <fullName evidence="3">Heparinase II/III family protein</fullName>
    </submittedName>
</protein>
<dbReference type="Gene3D" id="1.50.10.100">
    <property type="entry name" value="Chondroitin AC/alginate lyase"/>
    <property type="match status" value="1"/>
</dbReference>
<dbReference type="STRING" id="644282.Deba_2369"/>
<proteinExistence type="predicted"/>
<dbReference type="RefSeq" id="WP_013259170.1">
    <property type="nucleotide sequence ID" value="NC_014365.1"/>
</dbReference>
<evidence type="ECO:0000313" key="4">
    <source>
        <dbReference type="Proteomes" id="UP000009047"/>
    </source>
</evidence>
<dbReference type="GO" id="GO:0016829">
    <property type="term" value="F:lyase activity"/>
    <property type="evidence" value="ECO:0007669"/>
    <property type="project" value="InterPro"/>
</dbReference>
<organism evidence="3 4">
    <name type="scientific">Desulfarculus baarsii (strain ATCC 33931 / DSM 2075 / LMG 7858 / VKM B-1802 / 2st14)</name>
    <dbReference type="NCBI Taxonomy" id="644282"/>
    <lineage>
        <taxon>Bacteria</taxon>
        <taxon>Pseudomonadati</taxon>
        <taxon>Thermodesulfobacteriota</taxon>
        <taxon>Desulfarculia</taxon>
        <taxon>Desulfarculales</taxon>
        <taxon>Desulfarculaceae</taxon>
        <taxon>Desulfarculus</taxon>
    </lineage>
</organism>
<evidence type="ECO:0000313" key="3">
    <source>
        <dbReference type="EMBL" id="ADK85731.1"/>
    </source>
</evidence>
<dbReference type="InterPro" id="IPR008929">
    <property type="entry name" value="Chondroitin_lyas"/>
</dbReference>
<dbReference type="KEGG" id="dbr:Deba_2369"/>
<dbReference type="Pfam" id="PF07940">
    <property type="entry name" value="Hepar_II_III_C"/>
    <property type="match status" value="1"/>
</dbReference>